<dbReference type="InterPro" id="IPR036852">
    <property type="entry name" value="Peptidase_S8/S53_dom_sf"/>
</dbReference>
<gene>
    <name evidence="8" type="primary">aprX</name>
    <name evidence="8" type="ORF">BLCOC_27260</name>
</gene>
<keyword evidence="9" id="KW-1185">Reference proteome</keyword>
<dbReference type="InterPro" id="IPR023827">
    <property type="entry name" value="Peptidase_S8_Asp-AS"/>
</dbReference>
<comment type="similarity">
    <text evidence="1 5 6">Belongs to the peptidase S8 family.</text>
</comment>
<dbReference type="PROSITE" id="PS51892">
    <property type="entry name" value="SUBTILASE"/>
    <property type="match status" value="1"/>
</dbReference>
<sequence>MMQKWLTGKNIGVAVLDTGIYPHIDFDCRIRAFLDMVHGKTFPYDDNGHGTHVAGILAGSGTALNGKYKGVAPGCDIIAIKVLDECGNGNKEQVIEALDWIKANRIKYNIRVINISVGTTQKEAHRDLICAVESAWDDGFIVVAAAGNMGPGQGSITAPGSSRKVITVGSADMLVRHQGISGRGPTGDCIIKPDIVAPGNAIVSCANRSGTMPYAVKSGTSMSTPMVSGGIALLLEKDPSLSNLEIKKRLMKTAKDLGYPHNLQGWGLFQLEHFLYDEKNWNL</sequence>
<dbReference type="PRINTS" id="PR00723">
    <property type="entry name" value="SUBTILISIN"/>
</dbReference>
<dbReference type="PANTHER" id="PTHR43806">
    <property type="entry name" value="PEPTIDASE S8"/>
    <property type="match status" value="1"/>
</dbReference>
<evidence type="ECO:0000313" key="9">
    <source>
        <dbReference type="Proteomes" id="UP001325248"/>
    </source>
</evidence>
<evidence type="ECO:0000256" key="2">
    <source>
        <dbReference type="ARBA" id="ARBA00022670"/>
    </source>
</evidence>
<evidence type="ECO:0000256" key="3">
    <source>
        <dbReference type="ARBA" id="ARBA00022801"/>
    </source>
</evidence>
<proteinExistence type="inferred from homology"/>
<feature type="domain" description="Peptidase S8/S53" evidence="7">
    <location>
        <begin position="8"/>
        <end position="267"/>
    </location>
</feature>
<keyword evidence="4 5" id="KW-0720">Serine protease</keyword>
<dbReference type="GO" id="GO:0008233">
    <property type="term" value="F:peptidase activity"/>
    <property type="evidence" value="ECO:0007669"/>
    <property type="project" value="UniProtKB-KW"/>
</dbReference>
<dbReference type="PROSITE" id="PS00136">
    <property type="entry name" value="SUBTILASE_ASP"/>
    <property type="match status" value="1"/>
</dbReference>
<dbReference type="Proteomes" id="UP001325248">
    <property type="component" value="Chromosome"/>
</dbReference>
<dbReference type="InterPro" id="IPR000209">
    <property type="entry name" value="Peptidase_S8/S53_dom"/>
</dbReference>
<evidence type="ECO:0000256" key="5">
    <source>
        <dbReference type="PROSITE-ProRule" id="PRU01240"/>
    </source>
</evidence>
<dbReference type="PANTHER" id="PTHR43806:SF65">
    <property type="entry name" value="SERINE PROTEASE APRX"/>
    <property type="match status" value="1"/>
</dbReference>
<evidence type="ECO:0000259" key="7">
    <source>
        <dbReference type="Pfam" id="PF00082"/>
    </source>
</evidence>
<reference evidence="8" key="1">
    <citation type="submission" date="2023-10" db="EMBL/GenBank/DDBJ databases">
        <title>Genome sequence of Blautia coccoides DSM 935.</title>
        <authorList>
            <person name="Boeer T."/>
            <person name="Bengelsdorf F.R."/>
            <person name="Daniel R."/>
            <person name="Poehlein A."/>
        </authorList>
    </citation>
    <scope>NUCLEOTIDE SEQUENCE [LARGE SCALE GENOMIC DNA]</scope>
    <source>
        <strain evidence="8">DSM 935</strain>
    </source>
</reference>
<dbReference type="Gene3D" id="3.40.50.200">
    <property type="entry name" value="Peptidase S8/S53 domain"/>
    <property type="match status" value="1"/>
</dbReference>
<dbReference type="Pfam" id="PF00082">
    <property type="entry name" value="Peptidase_S8"/>
    <property type="match status" value="1"/>
</dbReference>
<name>A0ABZ0UEC1_9FIRM</name>
<feature type="active site" description="Charge relay system" evidence="5">
    <location>
        <position position="221"/>
    </location>
</feature>
<dbReference type="InterPro" id="IPR022398">
    <property type="entry name" value="Peptidase_S8_His-AS"/>
</dbReference>
<evidence type="ECO:0000256" key="6">
    <source>
        <dbReference type="RuleBase" id="RU003355"/>
    </source>
</evidence>
<keyword evidence="2 5" id="KW-0645">Protease</keyword>
<evidence type="ECO:0000256" key="1">
    <source>
        <dbReference type="ARBA" id="ARBA00011073"/>
    </source>
</evidence>
<dbReference type="EC" id="3.4.21.-" evidence="8"/>
<dbReference type="InterPro" id="IPR023828">
    <property type="entry name" value="Peptidase_S8_Ser-AS"/>
</dbReference>
<protein>
    <submittedName>
        <fullName evidence="8">Serine protease AprX</fullName>
        <ecNumber evidence="8">3.4.21.-</ecNumber>
    </submittedName>
</protein>
<dbReference type="SUPFAM" id="SSF52743">
    <property type="entry name" value="Subtilisin-like"/>
    <property type="match status" value="1"/>
</dbReference>
<keyword evidence="3 5" id="KW-0378">Hydrolase</keyword>
<feature type="active site" description="Charge relay system" evidence="5">
    <location>
        <position position="49"/>
    </location>
</feature>
<feature type="active site" description="Charge relay system" evidence="5">
    <location>
        <position position="17"/>
    </location>
</feature>
<dbReference type="GO" id="GO:0006508">
    <property type="term" value="P:proteolysis"/>
    <property type="evidence" value="ECO:0007669"/>
    <property type="project" value="UniProtKB-KW"/>
</dbReference>
<evidence type="ECO:0000256" key="4">
    <source>
        <dbReference type="ARBA" id="ARBA00022825"/>
    </source>
</evidence>
<evidence type="ECO:0000313" key="8">
    <source>
        <dbReference type="EMBL" id="WPX74369.1"/>
    </source>
</evidence>
<dbReference type="InterPro" id="IPR050131">
    <property type="entry name" value="Peptidase_S8_subtilisin-like"/>
</dbReference>
<dbReference type="PROSITE" id="PS00138">
    <property type="entry name" value="SUBTILASE_SER"/>
    <property type="match status" value="1"/>
</dbReference>
<dbReference type="PROSITE" id="PS00137">
    <property type="entry name" value="SUBTILASE_HIS"/>
    <property type="match status" value="1"/>
</dbReference>
<dbReference type="EMBL" id="CP136422">
    <property type="protein sequence ID" value="WPX74369.1"/>
    <property type="molecule type" value="Genomic_DNA"/>
</dbReference>
<accession>A0ABZ0UEC1</accession>
<dbReference type="CDD" id="cd07487">
    <property type="entry name" value="Peptidases_S8_1"/>
    <property type="match status" value="1"/>
</dbReference>
<organism evidence="8 9">
    <name type="scientific">Blautia producta</name>
    <dbReference type="NCBI Taxonomy" id="33035"/>
    <lineage>
        <taxon>Bacteria</taxon>
        <taxon>Bacillati</taxon>
        <taxon>Bacillota</taxon>
        <taxon>Clostridia</taxon>
        <taxon>Lachnospirales</taxon>
        <taxon>Lachnospiraceae</taxon>
        <taxon>Blautia</taxon>
    </lineage>
</organism>
<dbReference type="InterPro" id="IPR015500">
    <property type="entry name" value="Peptidase_S8_subtilisin-rel"/>
</dbReference>